<feature type="binding site" evidence="6">
    <location>
        <begin position="205"/>
        <end position="212"/>
    </location>
    <ligand>
        <name>GTP</name>
        <dbReference type="ChEBI" id="CHEBI:37565"/>
        <label>2</label>
    </ligand>
</feature>
<dbReference type="InterPro" id="IPR005225">
    <property type="entry name" value="Small_GTP-bd"/>
</dbReference>
<comment type="caution">
    <text evidence="11">The sequence shown here is derived from an EMBL/GenBank/DDBJ whole genome shotgun (WGS) entry which is preliminary data.</text>
</comment>
<feature type="binding site" evidence="6">
    <location>
        <begin position="56"/>
        <end position="60"/>
    </location>
    <ligand>
        <name>GTP</name>
        <dbReference type="ChEBI" id="CHEBI:37565"/>
        <label>1</label>
    </ligand>
</feature>
<evidence type="ECO:0000256" key="6">
    <source>
        <dbReference type="HAMAP-Rule" id="MF_00195"/>
    </source>
</evidence>
<keyword evidence="4 8" id="KW-0677">Repeat</keyword>
<dbReference type="InterPro" id="IPR031166">
    <property type="entry name" value="G_ENGA"/>
</dbReference>
<protein>
    <recommendedName>
        <fullName evidence="2 6">GTPase Der</fullName>
    </recommendedName>
    <alternativeName>
        <fullName evidence="5 6">GTP-binding protein EngA</fullName>
    </alternativeName>
</protein>
<keyword evidence="11" id="KW-0378">Hydrolase</keyword>
<evidence type="ECO:0000256" key="7">
    <source>
        <dbReference type="PROSITE-ProRule" id="PRU01049"/>
    </source>
</evidence>
<keyword evidence="6 8" id="KW-0547">Nucleotide-binding</keyword>
<evidence type="ECO:0000256" key="3">
    <source>
        <dbReference type="ARBA" id="ARBA00022517"/>
    </source>
</evidence>
<evidence type="ECO:0000256" key="1">
    <source>
        <dbReference type="ARBA" id="ARBA00008279"/>
    </source>
</evidence>
<keyword evidence="6 8" id="KW-0342">GTP-binding</keyword>
<dbReference type="Pfam" id="PF14714">
    <property type="entry name" value="KH_dom-like"/>
    <property type="match status" value="1"/>
</dbReference>
<dbReference type="CDD" id="cd01895">
    <property type="entry name" value="EngA2"/>
    <property type="match status" value="1"/>
</dbReference>
<evidence type="ECO:0000256" key="2">
    <source>
        <dbReference type="ARBA" id="ARBA00020953"/>
    </source>
</evidence>
<evidence type="ECO:0000256" key="4">
    <source>
        <dbReference type="ARBA" id="ARBA00022737"/>
    </source>
</evidence>
<dbReference type="EMBL" id="JAHRWL010000002">
    <property type="protein sequence ID" value="MBV2361275.1"/>
    <property type="molecule type" value="Genomic_DNA"/>
</dbReference>
<dbReference type="NCBIfam" id="TIGR00231">
    <property type="entry name" value="small_GTP"/>
    <property type="match status" value="2"/>
</dbReference>
<evidence type="ECO:0000313" key="12">
    <source>
        <dbReference type="Proteomes" id="UP001166293"/>
    </source>
</evidence>
<comment type="function">
    <text evidence="6 8">GTPase that plays an essential role in the late steps of ribosome biogenesis.</text>
</comment>
<evidence type="ECO:0000313" key="11">
    <source>
        <dbReference type="EMBL" id="MBV2361275.1"/>
    </source>
</evidence>
<dbReference type="InterPro" id="IPR032859">
    <property type="entry name" value="KH_dom-like"/>
</dbReference>
<dbReference type="PANTHER" id="PTHR43834">
    <property type="entry name" value="GTPASE DER"/>
    <property type="match status" value="1"/>
</dbReference>
<feature type="compositionally biased region" description="Acidic residues" evidence="9">
    <location>
        <begin position="175"/>
        <end position="188"/>
    </location>
</feature>
<sequence length="487" mass="53514">MTFSLALVGRPNVGKSTLFNRLVGKRLALVDDQPGVTRDLREGEARLGDLRFTVIDTAGLEEATDDSLPARMRRLTERAVDMADICLFIVDARAGITASDEVFAEILRRRAKHVILAANKAEGRAGESGTLEAFSLGLGEPVRISAEHGEGMGELYAALAPLAEDYAARAAEEAPEVEISVEEGDEDDGPRPITRDKPLQIAVVGRPNAGKSTLVNAILGEDRMLTGPEAGITRDAISVQLDWGGVPVRIFDTAGMRKRAKVQEKLEKLSVSDGIRAVKFAEVVIVLLDAAIPFEVQDLKIADLAEREGRAVVVAVNKWDVEDDKNAKIRDLRETFEKVLPQLRGAPLVTISARTGRGLDKLQEAVMKAHEVWNRRVSTGQLNRWLDGMVQRHPPPAPQGKRIKLRYMTQAKTRPPGFVVMCSHPDKLPESYSRYLVNGLREDFDMPGTPIRLTMRGQGDQNPFKGRKKKRPGALGKHLGKLQSKKD</sequence>
<comment type="similarity">
    <text evidence="1 6 7 8">Belongs to the TRAFAC class TrmE-Era-EngA-EngB-Septin-like GTPase superfamily. EngA (Der) GTPase family.</text>
</comment>
<name>A0ABS6NCK3_9RHOB</name>
<feature type="domain" description="EngA-type G" evidence="10">
    <location>
        <begin position="3"/>
        <end position="167"/>
    </location>
</feature>
<dbReference type="PROSITE" id="PS51712">
    <property type="entry name" value="G_ENGA"/>
    <property type="match status" value="2"/>
</dbReference>
<evidence type="ECO:0000256" key="8">
    <source>
        <dbReference type="RuleBase" id="RU004481"/>
    </source>
</evidence>
<feature type="region of interest" description="Disordered" evidence="9">
    <location>
        <begin position="447"/>
        <end position="487"/>
    </location>
</feature>
<dbReference type="HAMAP" id="MF_00195">
    <property type="entry name" value="GTPase_Der"/>
    <property type="match status" value="1"/>
</dbReference>
<evidence type="ECO:0000256" key="5">
    <source>
        <dbReference type="ARBA" id="ARBA00032345"/>
    </source>
</evidence>
<gene>
    <name evidence="6 11" type="primary">der</name>
    <name evidence="11" type="ORF">KUH32_16035</name>
</gene>
<dbReference type="NCBIfam" id="TIGR03594">
    <property type="entry name" value="GTPase_EngA"/>
    <property type="match status" value="1"/>
</dbReference>
<feature type="binding site" evidence="6">
    <location>
        <begin position="119"/>
        <end position="122"/>
    </location>
    <ligand>
        <name>GTP</name>
        <dbReference type="ChEBI" id="CHEBI:37565"/>
        <label>1</label>
    </ligand>
</feature>
<comment type="subunit">
    <text evidence="6">Associates with the 50S ribosomal subunit.</text>
</comment>
<dbReference type="PANTHER" id="PTHR43834:SF6">
    <property type="entry name" value="GTPASE DER"/>
    <property type="match status" value="1"/>
</dbReference>
<dbReference type="InterPro" id="IPR016484">
    <property type="entry name" value="GTPase_Der"/>
</dbReference>
<reference evidence="11" key="1">
    <citation type="submission" date="2021-06" db="EMBL/GenBank/DDBJ databases">
        <title>Thalassococcus sp. CAU 1522 isolated from sea sand, Republic of Korea.</title>
        <authorList>
            <person name="Kim W."/>
        </authorList>
    </citation>
    <scope>NUCLEOTIDE SEQUENCE</scope>
    <source>
        <strain evidence="11">CAU 1522</strain>
    </source>
</reference>
<feature type="binding site" evidence="6">
    <location>
        <begin position="9"/>
        <end position="16"/>
    </location>
    <ligand>
        <name>GTP</name>
        <dbReference type="ChEBI" id="CHEBI:37565"/>
        <label>1</label>
    </ligand>
</feature>
<feature type="binding site" evidence="6">
    <location>
        <begin position="252"/>
        <end position="256"/>
    </location>
    <ligand>
        <name>GTP</name>
        <dbReference type="ChEBI" id="CHEBI:37565"/>
        <label>2</label>
    </ligand>
</feature>
<dbReference type="Proteomes" id="UP001166293">
    <property type="component" value="Unassembled WGS sequence"/>
</dbReference>
<keyword evidence="12" id="KW-1185">Reference proteome</keyword>
<proteinExistence type="inferred from homology"/>
<evidence type="ECO:0000259" key="10">
    <source>
        <dbReference type="PROSITE" id="PS51712"/>
    </source>
</evidence>
<dbReference type="GO" id="GO:0016787">
    <property type="term" value="F:hydrolase activity"/>
    <property type="evidence" value="ECO:0007669"/>
    <property type="project" value="UniProtKB-KW"/>
</dbReference>
<feature type="domain" description="EngA-type G" evidence="10">
    <location>
        <begin position="199"/>
        <end position="374"/>
    </location>
</feature>
<dbReference type="RefSeq" id="WP_217779601.1">
    <property type="nucleotide sequence ID" value="NZ_JAHRWL010000002.1"/>
</dbReference>
<feature type="region of interest" description="Disordered" evidence="9">
    <location>
        <begin position="175"/>
        <end position="195"/>
    </location>
</feature>
<dbReference type="PIRSF" id="PIRSF006485">
    <property type="entry name" value="GTP-binding_EngA"/>
    <property type="match status" value="1"/>
</dbReference>
<keyword evidence="3 6" id="KW-0690">Ribosome biogenesis</keyword>
<accession>A0ABS6NCK3</accession>
<feature type="binding site" evidence="6">
    <location>
        <begin position="317"/>
        <end position="320"/>
    </location>
    <ligand>
        <name>GTP</name>
        <dbReference type="ChEBI" id="CHEBI:37565"/>
        <label>2</label>
    </ligand>
</feature>
<dbReference type="Pfam" id="PF01926">
    <property type="entry name" value="MMR_HSR1"/>
    <property type="match status" value="2"/>
</dbReference>
<dbReference type="InterPro" id="IPR006073">
    <property type="entry name" value="GTP-bd"/>
</dbReference>
<evidence type="ECO:0000256" key="9">
    <source>
        <dbReference type="SAM" id="MobiDB-lite"/>
    </source>
</evidence>
<organism evidence="11 12">
    <name type="scientific">Thalassococcus arenae</name>
    <dbReference type="NCBI Taxonomy" id="2851652"/>
    <lineage>
        <taxon>Bacteria</taxon>
        <taxon>Pseudomonadati</taxon>
        <taxon>Pseudomonadota</taxon>
        <taxon>Alphaproteobacteria</taxon>
        <taxon>Rhodobacterales</taxon>
        <taxon>Roseobacteraceae</taxon>
        <taxon>Thalassococcus</taxon>
    </lineage>
</organism>
<dbReference type="CDD" id="cd01894">
    <property type="entry name" value="EngA1"/>
    <property type="match status" value="1"/>
</dbReference>